<dbReference type="PRINTS" id="PR00792">
    <property type="entry name" value="PEPSIN"/>
</dbReference>
<dbReference type="SUPFAM" id="SSF50630">
    <property type="entry name" value="Acid proteases"/>
    <property type="match status" value="1"/>
</dbReference>
<evidence type="ECO:0000259" key="6">
    <source>
        <dbReference type="PROSITE" id="PS51767"/>
    </source>
</evidence>
<dbReference type="GeneID" id="30200261"/>
<dbReference type="OrthoDB" id="771136at2759"/>
<dbReference type="InterPro" id="IPR033121">
    <property type="entry name" value="PEPTIDASE_A1"/>
</dbReference>
<feature type="region of interest" description="Disordered" evidence="4">
    <location>
        <begin position="760"/>
        <end position="794"/>
    </location>
</feature>
<dbReference type="InterPro" id="IPR001461">
    <property type="entry name" value="Aspartic_peptidase_A1"/>
</dbReference>
<gene>
    <name evidence="7" type="ORF">WICANDRAFT_60555</name>
</gene>
<feature type="compositionally biased region" description="Low complexity" evidence="4">
    <location>
        <begin position="771"/>
        <end position="789"/>
    </location>
</feature>
<feature type="domain" description="Peptidase A1" evidence="6">
    <location>
        <begin position="52"/>
        <end position="343"/>
    </location>
</feature>
<organism evidence="7 8">
    <name type="scientific">Wickerhamomyces anomalus (strain ATCC 58044 / CBS 1984 / NCYC 433 / NRRL Y-366-8)</name>
    <name type="common">Yeast</name>
    <name type="synonym">Hansenula anomala</name>
    <dbReference type="NCBI Taxonomy" id="683960"/>
    <lineage>
        <taxon>Eukaryota</taxon>
        <taxon>Fungi</taxon>
        <taxon>Dikarya</taxon>
        <taxon>Ascomycota</taxon>
        <taxon>Saccharomycotina</taxon>
        <taxon>Saccharomycetes</taxon>
        <taxon>Phaffomycetales</taxon>
        <taxon>Wickerhamomycetaceae</taxon>
        <taxon>Wickerhamomyces</taxon>
    </lineage>
</organism>
<feature type="signal peptide" evidence="5">
    <location>
        <begin position="1"/>
        <end position="19"/>
    </location>
</feature>
<dbReference type="RefSeq" id="XP_019041706.1">
    <property type="nucleotide sequence ID" value="XM_019183015.1"/>
</dbReference>
<reference evidence="7 8" key="1">
    <citation type="journal article" date="2016" name="Proc. Natl. Acad. Sci. U.S.A.">
        <title>Comparative genomics of biotechnologically important yeasts.</title>
        <authorList>
            <person name="Riley R."/>
            <person name="Haridas S."/>
            <person name="Wolfe K.H."/>
            <person name="Lopes M.R."/>
            <person name="Hittinger C.T."/>
            <person name="Goeker M."/>
            <person name="Salamov A.A."/>
            <person name="Wisecaver J.H."/>
            <person name="Long T.M."/>
            <person name="Calvey C.H."/>
            <person name="Aerts A.L."/>
            <person name="Barry K.W."/>
            <person name="Choi C."/>
            <person name="Clum A."/>
            <person name="Coughlan A.Y."/>
            <person name="Deshpande S."/>
            <person name="Douglass A.P."/>
            <person name="Hanson S.J."/>
            <person name="Klenk H.-P."/>
            <person name="LaButti K.M."/>
            <person name="Lapidus A."/>
            <person name="Lindquist E.A."/>
            <person name="Lipzen A.M."/>
            <person name="Meier-Kolthoff J.P."/>
            <person name="Ohm R.A."/>
            <person name="Otillar R.P."/>
            <person name="Pangilinan J.L."/>
            <person name="Peng Y."/>
            <person name="Rokas A."/>
            <person name="Rosa C.A."/>
            <person name="Scheuner C."/>
            <person name="Sibirny A.A."/>
            <person name="Slot J.C."/>
            <person name="Stielow J.B."/>
            <person name="Sun H."/>
            <person name="Kurtzman C.P."/>
            <person name="Blackwell M."/>
            <person name="Grigoriev I.V."/>
            <person name="Jeffries T.W."/>
        </authorList>
    </citation>
    <scope>NUCLEOTIDE SEQUENCE [LARGE SCALE GENOMIC DNA]</scope>
    <source>
        <strain evidence="8">ATCC 58044 / CBS 1984 / NCYC 433 / NRRL Y-366-8</strain>
    </source>
</reference>
<dbReference type="GO" id="GO:0006508">
    <property type="term" value="P:proteolysis"/>
    <property type="evidence" value="ECO:0007669"/>
    <property type="project" value="InterPro"/>
</dbReference>
<dbReference type="Pfam" id="PF13928">
    <property type="entry name" value="Flocculin_t3"/>
    <property type="match status" value="1"/>
</dbReference>
<feature type="region of interest" description="Disordered" evidence="4">
    <location>
        <begin position="916"/>
        <end position="943"/>
    </location>
</feature>
<comment type="similarity">
    <text evidence="1">Belongs to the peptidase A1 family.</text>
</comment>
<proteinExistence type="inferred from homology"/>
<dbReference type="InterPro" id="IPR025928">
    <property type="entry name" value="Flocculin_t3_rpt"/>
</dbReference>
<feature type="compositionally biased region" description="Polar residues" evidence="4">
    <location>
        <begin position="761"/>
        <end position="770"/>
    </location>
</feature>
<dbReference type="AlphaFoldDB" id="A0A1E3PAQ2"/>
<keyword evidence="2 5" id="KW-0732">Signal</keyword>
<dbReference type="Gene3D" id="2.40.70.10">
    <property type="entry name" value="Acid Proteases"/>
    <property type="match status" value="2"/>
</dbReference>
<feature type="chain" id="PRO_5009133761" description="Peptidase A1 domain-containing protein" evidence="5">
    <location>
        <begin position="20"/>
        <end position="1068"/>
    </location>
</feature>
<evidence type="ECO:0000256" key="3">
    <source>
        <dbReference type="ARBA" id="ARBA00023180"/>
    </source>
</evidence>
<dbReference type="Pfam" id="PF00026">
    <property type="entry name" value="Asp"/>
    <property type="match status" value="1"/>
</dbReference>
<feature type="compositionally biased region" description="Polar residues" evidence="4">
    <location>
        <begin position="1028"/>
        <end position="1045"/>
    </location>
</feature>
<dbReference type="PANTHER" id="PTHR47966:SF65">
    <property type="entry name" value="ASPARTIC-TYPE ENDOPEPTIDASE"/>
    <property type="match status" value="1"/>
</dbReference>
<keyword evidence="3" id="KW-0325">Glycoprotein</keyword>
<name>A0A1E3PAQ2_WICAA</name>
<dbReference type="GO" id="GO:0004190">
    <property type="term" value="F:aspartic-type endopeptidase activity"/>
    <property type="evidence" value="ECO:0007669"/>
    <property type="project" value="InterPro"/>
</dbReference>
<evidence type="ECO:0000256" key="4">
    <source>
        <dbReference type="SAM" id="MobiDB-lite"/>
    </source>
</evidence>
<feature type="region of interest" description="Disordered" evidence="4">
    <location>
        <begin position="481"/>
        <end position="510"/>
    </location>
</feature>
<evidence type="ECO:0000256" key="2">
    <source>
        <dbReference type="ARBA" id="ARBA00022729"/>
    </source>
</evidence>
<evidence type="ECO:0000313" key="7">
    <source>
        <dbReference type="EMBL" id="ODQ62499.1"/>
    </source>
</evidence>
<evidence type="ECO:0000313" key="8">
    <source>
        <dbReference type="Proteomes" id="UP000094112"/>
    </source>
</evidence>
<dbReference type="EMBL" id="KV454208">
    <property type="protein sequence ID" value="ODQ62499.1"/>
    <property type="molecule type" value="Genomic_DNA"/>
</dbReference>
<dbReference type="STRING" id="683960.A0A1E3PAQ2"/>
<keyword evidence="8" id="KW-1185">Reference proteome</keyword>
<sequence>MLSYKCLLGIASLLPQAFALLRVPVGPNGGLERLVKKDAFETDTSVQTYIIPGTDFYFGSEHQKVFVSFDTGSYTSYVQDSSISKNGFNGNDSTSLISLHKDYSVDYADGTSFKGTWVADNVSFDNENTHTANLTFGLVDDAADSTNIFGLGYYPDSPDPTFIDTLFKQEIISKRVFSVYQDSLTKGEFTFGGIDTSKFSGDLTAIPVIDAQSWNVKLFDFYHGCETLTNGNSYPILIDTGSSTGLYLPEDVYNKLINKLEAKYESTLKGYIFDCLKAQSLTLDFGGIQIEIPTSSFVQGVSGTDYCTVNWRVSSQGSFQLGWTFFNNFYFVFDAENKEILIGEPIKNSSDESVVEITGDVPSSVQAASYSQTDIVSTNSIDYTSASTVSIFASSSSLGDYYNGPTGLTTCTPTSSSSLSSSSSSSSASSISSAISSSSVISSSEAISSSESSSSLSVFSTSASSSDSSIESSSSAITSSINESSSSDASSAVESSVSSAEPSSSGITSSINELSSSAVESSSPVLSSVASIESSDVSNAASVSEYPSSFPSSFPTISATVPSSSSLLSSSPSALSSTFSGYFNSSSSVPVVSESSSALPSSSATPSINGSFVDGSPIWDVYIPFELGPWSLVEIYSAKEAEFTYSHIDLLVSGSKVSPSVFQQNGGSFQYNYDGEIEDGETLQAHIVAAPFTGQSATIDIVIAITDRNGAKLVKRATQSFTLSNTITASASSSLSSTSSSATTSVLSSLIASESPSASATVISSPSNSDTASTVEPVSSSSISEASISGTGDSSNVVAGELSTSTAVVENLQTTIATVTSCSGHVCTEEPTTVVVQTVTQTLGNIINVYTTYCPLSSDSSYSPSSVPNTVASTSETTPIAVPSTTTIKEESSATVASTSETTPVAATSVTTVKSSAEVTPGKSSISTSKASVSIGSGVESTSTQVVQVTSTLPDGKVTTIASTQESSAPASSGTPVSNGSALVSTQLVPTSTQGDSTLYVTHLVTQTTEPVSGGVSSSSIPKLLTQGGASNNGTNPQSPAQVSQYEGSGNRLVAGMLSALPIVVMFF</sequence>
<dbReference type="Proteomes" id="UP000094112">
    <property type="component" value="Unassembled WGS sequence"/>
</dbReference>
<dbReference type="InterPro" id="IPR021109">
    <property type="entry name" value="Peptidase_aspartic_dom_sf"/>
</dbReference>
<feature type="region of interest" description="Disordered" evidence="4">
    <location>
        <begin position="1010"/>
        <end position="1045"/>
    </location>
</feature>
<protein>
    <recommendedName>
        <fullName evidence="6">Peptidase A1 domain-containing protein</fullName>
    </recommendedName>
</protein>
<dbReference type="PANTHER" id="PTHR47966">
    <property type="entry name" value="BETA-SITE APP-CLEAVING ENZYME, ISOFORM A-RELATED"/>
    <property type="match status" value="1"/>
</dbReference>
<evidence type="ECO:0000256" key="1">
    <source>
        <dbReference type="ARBA" id="ARBA00007447"/>
    </source>
</evidence>
<dbReference type="PROSITE" id="PS51767">
    <property type="entry name" value="PEPTIDASE_A1"/>
    <property type="match status" value="1"/>
</dbReference>
<evidence type="ECO:0000256" key="5">
    <source>
        <dbReference type="SAM" id="SignalP"/>
    </source>
</evidence>
<accession>A0A1E3PAQ2</accession>